<dbReference type="EMBL" id="MBRJ01000034">
    <property type="protein sequence ID" value="OHX45796.1"/>
    <property type="molecule type" value="Genomic_DNA"/>
</dbReference>
<dbReference type="Proteomes" id="UP000295513">
    <property type="component" value="Unassembled WGS sequence"/>
</dbReference>
<dbReference type="Proteomes" id="UP000180194">
    <property type="component" value="Unassembled WGS sequence"/>
</dbReference>
<gene>
    <name evidence="1" type="ORF">BBV17_01545</name>
    <name evidence="2" type="ORF">DFO72_105404</name>
</gene>
<organism evidence="2 4">
    <name type="scientific">Cytobacillus oceanisediminis</name>
    <dbReference type="NCBI Taxonomy" id="665099"/>
    <lineage>
        <taxon>Bacteria</taxon>
        <taxon>Bacillati</taxon>
        <taxon>Bacillota</taxon>
        <taxon>Bacilli</taxon>
        <taxon>Bacillales</taxon>
        <taxon>Bacillaceae</taxon>
        <taxon>Cytobacillus</taxon>
    </lineage>
</organism>
<dbReference type="RefSeq" id="WP_009332445.1">
    <property type="nucleotide sequence ID" value="NZ_CANMJI010000006.1"/>
</dbReference>
<evidence type="ECO:0000313" key="3">
    <source>
        <dbReference type="Proteomes" id="UP000180194"/>
    </source>
</evidence>
<evidence type="ECO:0000313" key="1">
    <source>
        <dbReference type="EMBL" id="OHX45796.1"/>
    </source>
</evidence>
<dbReference type="InterPro" id="IPR025626">
    <property type="entry name" value="YyzF"/>
</dbReference>
<comment type="caution">
    <text evidence="2">The sequence shown here is derived from an EMBL/GenBank/DDBJ whole genome shotgun (WGS) entry which is preliminary data.</text>
</comment>
<accession>A0A1S1YFT2</accession>
<dbReference type="AlphaFoldDB" id="A0A1S1YFT2"/>
<evidence type="ECO:0000313" key="2">
    <source>
        <dbReference type="EMBL" id="TDX43505.1"/>
    </source>
</evidence>
<reference evidence="2 4" key="2">
    <citation type="submission" date="2019-03" db="EMBL/GenBank/DDBJ databases">
        <title>Freshwater and sediment microbial communities from various areas in North America, analyzing microbe dynamics in response to fracking.</title>
        <authorList>
            <person name="Lamendella R."/>
        </authorList>
    </citation>
    <scope>NUCLEOTIDE SEQUENCE [LARGE SCALE GENOMIC DNA]</scope>
    <source>
        <strain evidence="2 4">13_TX</strain>
    </source>
</reference>
<reference evidence="1 3" key="1">
    <citation type="submission" date="2016-07" db="EMBL/GenBank/DDBJ databases">
        <title>Bacillus oceanisediminis whole genome.</title>
        <authorList>
            <person name="Pal Y."/>
            <person name="Verma A."/>
            <person name="Mual P."/>
            <person name="Srinivasan K."/>
        </authorList>
    </citation>
    <scope>NUCLEOTIDE SEQUENCE [LARGE SCALE GENOMIC DNA]</scope>
    <source>
        <strain evidence="1 3">Bhandara28</strain>
    </source>
</reference>
<dbReference type="OrthoDB" id="1652387at2"/>
<evidence type="ECO:0000313" key="4">
    <source>
        <dbReference type="Proteomes" id="UP000295513"/>
    </source>
</evidence>
<proteinExistence type="predicted"/>
<dbReference type="NCBIfam" id="TIGR04129">
    <property type="entry name" value="CxxH_BA5709"/>
    <property type="match status" value="1"/>
</dbReference>
<dbReference type="EMBL" id="SOEE01000005">
    <property type="protein sequence ID" value="TDX43505.1"/>
    <property type="molecule type" value="Genomic_DNA"/>
</dbReference>
<sequence>MIYCCDEHVDLAIDIVVDEYETFPQLTKLEEDKKLSTTCEYCQNNAIYVVANE</sequence>
<name>A0A1S1YFT2_9BACI</name>
<dbReference type="Pfam" id="PF14116">
    <property type="entry name" value="YyzF"/>
    <property type="match status" value="1"/>
</dbReference>
<protein>
    <submittedName>
        <fullName evidence="1 2">CxxH/CxxC protein</fullName>
    </submittedName>
</protein>
<keyword evidence="3" id="KW-1185">Reference proteome</keyword>